<comment type="caution">
    <text evidence="2">The sequence shown here is derived from an EMBL/GenBank/DDBJ whole genome shotgun (WGS) entry which is preliminary data.</text>
</comment>
<evidence type="ECO:0000256" key="1">
    <source>
        <dbReference type="SAM" id="SignalP"/>
    </source>
</evidence>
<organism evidence="2 3">
    <name type="scientific">Apiospora marii</name>
    <dbReference type="NCBI Taxonomy" id="335849"/>
    <lineage>
        <taxon>Eukaryota</taxon>
        <taxon>Fungi</taxon>
        <taxon>Dikarya</taxon>
        <taxon>Ascomycota</taxon>
        <taxon>Pezizomycotina</taxon>
        <taxon>Sordariomycetes</taxon>
        <taxon>Xylariomycetidae</taxon>
        <taxon>Amphisphaeriales</taxon>
        <taxon>Apiosporaceae</taxon>
        <taxon>Apiospora</taxon>
    </lineage>
</organism>
<sequence>MLVLRGTLRGPFLLLLLAGLFSFPPRRRGGAGRRKEYDFSIPKSSYALTKAKKRTFKIGVLTIELSSLLSSLAFSHILRPSSTFFDELTGFPSFAQSSSASSCILRASSVAFWRATVEATAKTSRLSSLAEFEQHAKRYRPTVEPPAVQAAPCAKPLACPVRSALNRDTCPRFPWASCCRPADTPPREGIPMFSSPASLGGICQPSLRHSGMSS</sequence>
<evidence type="ECO:0000313" key="3">
    <source>
        <dbReference type="Proteomes" id="UP001396898"/>
    </source>
</evidence>
<evidence type="ECO:0008006" key="4">
    <source>
        <dbReference type="Google" id="ProtNLM"/>
    </source>
</evidence>
<proteinExistence type="predicted"/>
<gene>
    <name evidence="2" type="ORF">PG991_000771</name>
</gene>
<protein>
    <recommendedName>
        <fullName evidence="4">Secreted protein</fullName>
    </recommendedName>
</protein>
<accession>A0ABR1SSY4</accession>
<keyword evidence="1" id="KW-0732">Signal</keyword>
<name>A0ABR1SSY4_9PEZI</name>
<keyword evidence="3" id="KW-1185">Reference proteome</keyword>
<feature type="signal peptide" evidence="1">
    <location>
        <begin position="1"/>
        <end position="22"/>
    </location>
</feature>
<dbReference type="EMBL" id="JAQQWI010000002">
    <property type="protein sequence ID" value="KAK8037425.1"/>
    <property type="molecule type" value="Genomic_DNA"/>
</dbReference>
<evidence type="ECO:0000313" key="2">
    <source>
        <dbReference type="EMBL" id="KAK8037425.1"/>
    </source>
</evidence>
<dbReference type="Proteomes" id="UP001396898">
    <property type="component" value="Unassembled WGS sequence"/>
</dbReference>
<reference evidence="2 3" key="1">
    <citation type="submission" date="2023-01" db="EMBL/GenBank/DDBJ databases">
        <title>Analysis of 21 Apiospora genomes using comparative genomics revels a genus with tremendous synthesis potential of carbohydrate active enzymes and secondary metabolites.</title>
        <authorList>
            <person name="Sorensen T."/>
        </authorList>
    </citation>
    <scope>NUCLEOTIDE SEQUENCE [LARGE SCALE GENOMIC DNA]</scope>
    <source>
        <strain evidence="2 3">CBS 20057</strain>
    </source>
</reference>
<feature type="chain" id="PRO_5045476728" description="Secreted protein" evidence="1">
    <location>
        <begin position="23"/>
        <end position="214"/>
    </location>
</feature>